<dbReference type="GO" id="GO:0016020">
    <property type="term" value="C:membrane"/>
    <property type="evidence" value="ECO:0007669"/>
    <property type="project" value="UniProtKB-SubCell"/>
</dbReference>
<feature type="transmembrane region" description="Helical" evidence="5">
    <location>
        <begin position="255"/>
        <end position="284"/>
    </location>
</feature>
<dbReference type="InterPro" id="IPR000276">
    <property type="entry name" value="GPCR_Rhodpsn"/>
</dbReference>
<dbReference type="PANTHER" id="PTHR23360:SF15">
    <property type="entry name" value="G-PROTEIN COUPLED RECEPTORS FAMILY 1 PROFILE DOMAIN-CONTAINING PROTEIN"/>
    <property type="match status" value="1"/>
</dbReference>
<feature type="transmembrane region" description="Helical" evidence="5">
    <location>
        <begin position="82"/>
        <end position="105"/>
    </location>
</feature>
<gene>
    <name evidence="7" type="ORF">CAMP_LOCUS14869</name>
</gene>
<feature type="transmembrane region" description="Helical" evidence="5">
    <location>
        <begin position="395"/>
        <end position="419"/>
    </location>
</feature>
<dbReference type="OrthoDB" id="9975554at2759"/>
<proteinExistence type="predicted"/>
<evidence type="ECO:0000256" key="4">
    <source>
        <dbReference type="ARBA" id="ARBA00023136"/>
    </source>
</evidence>
<feature type="transmembrane region" description="Helical" evidence="5">
    <location>
        <begin position="425"/>
        <end position="449"/>
    </location>
</feature>
<dbReference type="SMART" id="SM01381">
    <property type="entry name" value="7TM_GPCR_Srsx"/>
    <property type="match status" value="2"/>
</dbReference>
<feature type="transmembrane region" description="Helical" evidence="5">
    <location>
        <begin position="6"/>
        <end position="29"/>
    </location>
</feature>
<evidence type="ECO:0000313" key="8">
    <source>
        <dbReference type="Proteomes" id="UP001152747"/>
    </source>
</evidence>
<name>A0A9P1N8Z8_9PELO</name>
<evidence type="ECO:0000313" key="7">
    <source>
        <dbReference type="EMBL" id="CAI5452232.1"/>
    </source>
</evidence>
<evidence type="ECO:0000256" key="2">
    <source>
        <dbReference type="ARBA" id="ARBA00022692"/>
    </source>
</evidence>
<dbReference type="InterPro" id="IPR017452">
    <property type="entry name" value="GPCR_Rhodpsn_7TM"/>
</dbReference>
<keyword evidence="2 5" id="KW-0812">Transmembrane</keyword>
<feature type="transmembrane region" description="Helical" evidence="5">
    <location>
        <begin position="296"/>
        <end position="317"/>
    </location>
</feature>
<dbReference type="EMBL" id="CANHGI010000005">
    <property type="protein sequence ID" value="CAI5452232.1"/>
    <property type="molecule type" value="Genomic_DNA"/>
</dbReference>
<feature type="domain" description="G-protein coupled receptors family 1 profile" evidence="6">
    <location>
        <begin position="20"/>
        <end position="223"/>
    </location>
</feature>
<keyword evidence="3 5" id="KW-1133">Transmembrane helix</keyword>
<dbReference type="AlphaFoldDB" id="A0A9P1N8Z8"/>
<evidence type="ECO:0000256" key="3">
    <source>
        <dbReference type="ARBA" id="ARBA00022989"/>
    </source>
</evidence>
<dbReference type="SUPFAM" id="SSF81321">
    <property type="entry name" value="Family A G protein-coupled receptor-like"/>
    <property type="match status" value="1"/>
</dbReference>
<keyword evidence="8" id="KW-1185">Reference proteome</keyword>
<comment type="caution">
    <text evidence="7">The sequence shown here is derived from an EMBL/GenBank/DDBJ whole genome shotgun (WGS) entry which is preliminary data.</text>
</comment>
<dbReference type="PROSITE" id="PS50262">
    <property type="entry name" value="G_PROTEIN_RECEP_F1_2"/>
    <property type="match status" value="1"/>
</dbReference>
<organism evidence="7 8">
    <name type="scientific">Caenorhabditis angaria</name>
    <dbReference type="NCBI Taxonomy" id="860376"/>
    <lineage>
        <taxon>Eukaryota</taxon>
        <taxon>Metazoa</taxon>
        <taxon>Ecdysozoa</taxon>
        <taxon>Nematoda</taxon>
        <taxon>Chromadorea</taxon>
        <taxon>Rhabditida</taxon>
        <taxon>Rhabditina</taxon>
        <taxon>Rhabditomorpha</taxon>
        <taxon>Rhabditoidea</taxon>
        <taxon>Rhabditidae</taxon>
        <taxon>Peloderinae</taxon>
        <taxon>Caenorhabditis</taxon>
    </lineage>
</organism>
<protein>
    <recommendedName>
        <fullName evidence="6">G-protein coupled receptors family 1 profile domain-containing protein</fullName>
    </recommendedName>
</protein>
<dbReference type="PANTHER" id="PTHR23360">
    <property type="entry name" value="G-PROTEIN COUPLED RECEPTORS FAMILY 1 PROFILE DOMAIN-CONTAINING PROTEIN-RELATED"/>
    <property type="match status" value="1"/>
</dbReference>
<dbReference type="Gene3D" id="1.20.1070.10">
    <property type="entry name" value="Rhodopsin 7-helix transmembrane proteins"/>
    <property type="match status" value="2"/>
</dbReference>
<comment type="subcellular location">
    <subcellularLocation>
        <location evidence="1">Membrane</location>
    </subcellularLocation>
</comment>
<dbReference type="InterPro" id="IPR019424">
    <property type="entry name" value="7TM_GPCR_Srsx"/>
</dbReference>
<accession>A0A9P1N8Z8</accession>
<feature type="transmembrane region" description="Helical" evidence="5">
    <location>
        <begin position="117"/>
        <end position="138"/>
    </location>
</feature>
<feature type="transmembrane region" description="Helical" evidence="5">
    <location>
        <begin position="212"/>
        <end position="235"/>
    </location>
</feature>
<dbReference type="CDD" id="cd00637">
    <property type="entry name" value="7tm_classA_rhodopsin-like"/>
    <property type="match status" value="1"/>
</dbReference>
<dbReference type="Proteomes" id="UP001152747">
    <property type="component" value="Unassembled WGS sequence"/>
</dbReference>
<feature type="transmembrane region" description="Helical" evidence="5">
    <location>
        <begin position="158"/>
        <end position="181"/>
    </location>
</feature>
<evidence type="ECO:0000256" key="1">
    <source>
        <dbReference type="ARBA" id="ARBA00004370"/>
    </source>
</evidence>
<feature type="transmembrane region" description="Helical" evidence="5">
    <location>
        <begin position="41"/>
        <end position="62"/>
    </location>
</feature>
<sequence>MQEIFLEIFIAIFMIVGVFGNSSYIFAILSEKTLRTKRTLLVFFLAISHLFCNISELIGLAFRFRFTSMSRRKCFQYNIVLLFFMIFQSFLYFMMAINMFFSIVTPFKHRLWNKYRYTFLMLLFPTSISLISVVLSGYNVSDEIAPNCHHILATDPFIYQNVSSFIIFSNILGLVIILGTVKFAMKKSKSMNGSRHSQNRPATSKDVYRSTFYMIMIYIGSWLLATCLFKILISFEDTALNLVLLQCPKELASNITFFIHLLSISNLLYFLQLHSIFVSVLFFLSSNHLLWKKTKYVFCMAMFPTSFALFCILLSLYKMTDDVAPWCIFTLTADPLVYKIISTINVTFNVITLIIVVVSVGIALKKTRIMRANRHSIAQRNHSFREEKHKIFRSTFFMIAIYITSWMLATIMFKLLITFTDEKTSVNYLCWIAVIVLPNYCQVYFVAYFRSPRLRHIFREQLHYLTCGLLFPNVTKISSKSMQASYSGGNNNNDNSENAHNQKKCSVAHIENNF</sequence>
<keyword evidence="4 5" id="KW-0472">Membrane</keyword>
<reference evidence="7" key="1">
    <citation type="submission" date="2022-11" db="EMBL/GenBank/DDBJ databases">
        <authorList>
            <person name="Kikuchi T."/>
        </authorList>
    </citation>
    <scope>NUCLEOTIDE SEQUENCE</scope>
    <source>
        <strain evidence="7">PS1010</strain>
    </source>
</reference>
<evidence type="ECO:0000259" key="6">
    <source>
        <dbReference type="PROSITE" id="PS50262"/>
    </source>
</evidence>
<evidence type="ECO:0000256" key="5">
    <source>
        <dbReference type="SAM" id="Phobius"/>
    </source>
</evidence>
<dbReference type="InterPro" id="IPR047130">
    <property type="entry name" value="7TM_GPCR_Srsx_nematod"/>
</dbReference>
<dbReference type="Pfam" id="PF10320">
    <property type="entry name" value="7TM_GPCR_Srsx"/>
    <property type="match status" value="2"/>
</dbReference>
<dbReference type="GO" id="GO:0004930">
    <property type="term" value="F:G protein-coupled receptor activity"/>
    <property type="evidence" value="ECO:0007669"/>
    <property type="project" value="InterPro"/>
</dbReference>
<feature type="transmembrane region" description="Helical" evidence="5">
    <location>
        <begin position="337"/>
        <end position="364"/>
    </location>
</feature>